<dbReference type="Gene3D" id="3.30.1470.10">
    <property type="entry name" value="Photosystem I PsaD, reaction center subunit II"/>
    <property type="match status" value="1"/>
</dbReference>
<dbReference type="PROSITE" id="PS50020">
    <property type="entry name" value="WW_DOMAIN_2"/>
    <property type="match status" value="2"/>
</dbReference>
<feature type="compositionally biased region" description="Basic residues" evidence="1">
    <location>
        <begin position="337"/>
        <end position="351"/>
    </location>
</feature>
<feature type="domain" description="WW" evidence="2">
    <location>
        <begin position="194"/>
        <end position="221"/>
    </location>
</feature>
<feature type="compositionally biased region" description="Basic and acidic residues" evidence="1">
    <location>
        <begin position="307"/>
        <end position="318"/>
    </location>
</feature>
<feature type="compositionally biased region" description="Polar residues" evidence="1">
    <location>
        <begin position="319"/>
        <end position="330"/>
    </location>
</feature>
<evidence type="ECO:0000313" key="3">
    <source>
        <dbReference type="EMBL" id="CAJ1407838.1"/>
    </source>
</evidence>
<feature type="compositionally biased region" description="Basic and acidic residues" evidence="1">
    <location>
        <begin position="267"/>
        <end position="283"/>
    </location>
</feature>
<proteinExistence type="predicted"/>
<dbReference type="InterPro" id="IPR001202">
    <property type="entry name" value="WW_dom"/>
</dbReference>
<dbReference type="PANTHER" id="PTHR21715">
    <property type="entry name" value="RH04127P"/>
    <property type="match status" value="1"/>
</dbReference>
<dbReference type="EMBL" id="CAUJNA010003694">
    <property type="protein sequence ID" value="CAJ1407838.1"/>
    <property type="molecule type" value="Genomic_DNA"/>
</dbReference>
<feature type="domain" description="WW" evidence="2">
    <location>
        <begin position="114"/>
        <end position="147"/>
    </location>
</feature>
<sequence length="435" mass="48160">MGFFKLGRLERGKTESKADKKDGEPLLEGQYDGERKKREPEGTSMAARPAEGGRSAARVQAGLSVNDYISKTKSQQRQGLKPSGPELIAYARYLGIDPVADHDLLWIAHEALEAPLPSDWTEHFDSSDRVFYYNASTRHSSWTHPLEQVYRDTYKTIVGLRNSTMPQDRADALAKLQAEVRQMDQDTHREVAKWSEHQDEQGHRFFFNKEERLSTWTDPRPAKMQVLYLKMKMLRLLLLSSSAGTGVGDTKDARERDVPRGGIFGGERMEKVEKPDKREKGSDDAPMAKPRTSTDKRTSGAADEIIDLSKDGLDDKNSPRTSEQSANASDSDSEDKKKKKKKKKKEKKKKTEKVLKEEKLAASSPDLMGARPPATSSAANLQMSNSEDGGGFGDGEALGKGHVKIKAGIRLEPLSALGGSSSERGLDVRLTGSRG</sequence>
<feature type="region of interest" description="Disordered" evidence="1">
    <location>
        <begin position="415"/>
        <end position="435"/>
    </location>
</feature>
<feature type="region of interest" description="Disordered" evidence="1">
    <location>
        <begin position="1"/>
        <end position="57"/>
    </location>
</feature>
<dbReference type="CDD" id="cd00201">
    <property type="entry name" value="WW"/>
    <property type="match status" value="2"/>
</dbReference>
<keyword evidence="4" id="KW-1185">Reference proteome</keyword>
<feature type="compositionally biased region" description="Polar residues" evidence="1">
    <location>
        <begin position="374"/>
        <end position="387"/>
    </location>
</feature>
<feature type="compositionally biased region" description="Basic and acidic residues" evidence="1">
    <location>
        <begin position="249"/>
        <end position="259"/>
    </location>
</feature>
<dbReference type="AlphaFoldDB" id="A0AA36JKE9"/>
<dbReference type="Proteomes" id="UP001178507">
    <property type="component" value="Unassembled WGS sequence"/>
</dbReference>
<dbReference type="Gene3D" id="2.20.70.10">
    <property type="match status" value="1"/>
</dbReference>
<evidence type="ECO:0000259" key="2">
    <source>
        <dbReference type="PROSITE" id="PS50020"/>
    </source>
</evidence>
<dbReference type="PROSITE" id="PS01159">
    <property type="entry name" value="WW_DOMAIN_1"/>
    <property type="match status" value="2"/>
</dbReference>
<accession>A0AA36JKE9</accession>
<dbReference type="PANTHER" id="PTHR21715:SF0">
    <property type="entry name" value="RH04127P"/>
    <property type="match status" value="1"/>
</dbReference>
<reference evidence="3" key="1">
    <citation type="submission" date="2023-08" db="EMBL/GenBank/DDBJ databases">
        <authorList>
            <person name="Chen Y."/>
            <person name="Shah S."/>
            <person name="Dougan E. K."/>
            <person name="Thang M."/>
            <person name="Chan C."/>
        </authorList>
    </citation>
    <scope>NUCLEOTIDE SEQUENCE</scope>
</reference>
<feature type="compositionally biased region" description="Basic and acidic residues" evidence="1">
    <location>
        <begin position="7"/>
        <end position="24"/>
    </location>
</feature>
<dbReference type="Pfam" id="PF00397">
    <property type="entry name" value="WW"/>
    <property type="match status" value="1"/>
</dbReference>
<feature type="compositionally biased region" description="Basic and acidic residues" evidence="1">
    <location>
        <begin position="32"/>
        <end position="41"/>
    </location>
</feature>
<feature type="region of interest" description="Disordered" evidence="1">
    <location>
        <begin position="244"/>
        <end position="395"/>
    </location>
</feature>
<organism evidence="3 4">
    <name type="scientific">Effrenium voratum</name>
    <dbReference type="NCBI Taxonomy" id="2562239"/>
    <lineage>
        <taxon>Eukaryota</taxon>
        <taxon>Sar</taxon>
        <taxon>Alveolata</taxon>
        <taxon>Dinophyceae</taxon>
        <taxon>Suessiales</taxon>
        <taxon>Symbiodiniaceae</taxon>
        <taxon>Effrenium</taxon>
    </lineage>
</organism>
<dbReference type="SUPFAM" id="SSF51045">
    <property type="entry name" value="WW domain"/>
    <property type="match status" value="2"/>
</dbReference>
<evidence type="ECO:0000313" key="4">
    <source>
        <dbReference type="Proteomes" id="UP001178507"/>
    </source>
</evidence>
<dbReference type="SMART" id="SM00456">
    <property type="entry name" value="WW"/>
    <property type="match status" value="2"/>
</dbReference>
<protein>
    <recommendedName>
        <fullName evidence="2">WW domain-containing protein</fullName>
    </recommendedName>
</protein>
<gene>
    <name evidence="3" type="ORF">EVOR1521_LOCUS29445</name>
</gene>
<dbReference type="InterPro" id="IPR036020">
    <property type="entry name" value="WW_dom_sf"/>
</dbReference>
<comment type="caution">
    <text evidence="3">The sequence shown here is derived from an EMBL/GenBank/DDBJ whole genome shotgun (WGS) entry which is preliminary data.</text>
</comment>
<dbReference type="InterPro" id="IPR053233">
    <property type="entry name" value="ABRA-related"/>
</dbReference>
<evidence type="ECO:0000256" key="1">
    <source>
        <dbReference type="SAM" id="MobiDB-lite"/>
    </source>
</evidence>
<name>A0AA36JKE9_9DINO</name>